<accession>A0A1H9HUD6</accession>
<keyword evidence="3" id="KW-1185">Reference proteome</keyword>
<dbReference type="EMBL" id="FOGB01000006">
    <property type="protein sequence ID" value="SEQ65944.1"/>
    <property type="molecule type" value="Genomic_DNA"/>
</dbReference>
<name>A0A1H9HUD6_9GAMM</name>
<dbReference type="InterPro" id="IPR011576">
    <property type="entry name" value="Pyridox_Oxase_N"/>
</dbReference>
<gene>
    <name evidence="2" type="ORF">SAMN03080615_02229</name>
</gene>
<proteinExistence type="predicted"/>
<dbReference type="RefSeq" id="WP_091357962.1">
    <property type="nucleotide sequence ID" value="NZ_AP025284.1"/>
</dbReference>
<protein>
    <recommendedName>
        <fullName evidence="1">Pyridoxamine 5'-phosphate oxidase N-terminal domain-containing protein</fullName>
    </recommendedName>
</protein>
<sequence>MEFEQIDSIEKLQELYGMPTELVIKKQKTKLDKYSKQFLELSPFSVLATSSLEGNMDCSPRGDYPGFIRVLDDNTIALPDRPGNNRLDSLYNVIENPNVGLLILVPGFAECLRINGVAKVAINASLLSQFEHQGKLPKSVLVISIKEIYFHCAKAITRSKLWASESQIERNIMPSLGKILMHQIDPSKSEDEVKNVEELIENRVKTTLY</sequence>
<dbReference type="STRING" id="355243.SAMN03080615_02229"/>
<evidence type="ECO:0000259" key="1">
    <source>
        <dbReference type="Pfam" id="PF01243"/>
    </source>
</evidence>
<dbReference type="OrthoDB" id="9796486at2"/>
<dbReference type="Proteomes" id="UP000198749">
    <property type="component" value="Unassembled WGS sequence"/>
</dbReference>
<feature type="domain" description="Pyridoxamine 5'-phosphate oxidase N-terminal" evidence="1">
    <location>
        <begin position="35"/>
        <end position="152"/>
    </location>
</feature>
<reference evidence="3" key="1">
    <citation type="submission" date="2016-10" db="EMBL/GenBank/DDBJ databases">
        <authorList>
            <person name="Varghese N."/>
            <person name="Submissions S."/>
        </authorList>
    </citation>
    <scope>NUCLEOTIDE SEQUENCE [LARGE SCALE GENOMIC DNA]</scope>
    <source>
        <strain evidence="3">DSM 18887</strain>
    </source>
</reference>
<dbReference type="AlphaFoldDB" id="A0A1H9HUD6"/>
<dbReference type="NCBIfam" id="TIGR04025">
    <property type="entry name" value="PPOX_FMN_DR2398"/>
    <property type="match status" value="1"/>
</dbReference>
<dbReference type="InterPro" id="IPR024029">
    <property type="entry name" value="Pyridox_Oxase_FMN-dep"/>
</dbReference>
<dbReference type="Gene3D" id="2.30.110.10">
    <property type="entry name" value="Electron Transport, Fmn-binding Protein, Chain A"/>
    <property type="match status" value="1"/>
</dbReference>
<dbReference type="SUPFAM" id="SSF50475">
    <property type="entry name" value="FMN-binding split barrel"/>
    <property type="match status" value="1"/>
</dbReference>
<evidence type="ECO:0000313" key="3">
    <source>
        <dbReference type="Proteomes" id="UP000198749"/>
    </source>
</evidence>
<dbReference type="InterPro" id="IPR012349">
    <property type="entry name" value="Split_barrel_FMN-bd"/>
</dbReference>
<dbReference type="PANTHER" id="PTHR42815:SF2">
    <property type="entry name" value="FAD-BINDING, PUTATIVE (AFU_ORTHOLOGUE AFUA_6G07600)-RELATED"/>
    <property type="match status" value="1"/>
</dbReference>
<dbReference type="Pfam" id="PF01243">
    <property type="entry name" value="PNPOx_N"/>
    <property type="match status" value="1"/>
</dbReference>
<evidence type="ECO:0000313" key="2">
    <source>
        <dbReference type="EMBL" id="SEQ65944.1"/>
    </source>
</evidence>
<organism evidence="2 3">
    <name type="scientific">Amphritea atlantica</name>
    <dbReference type="NCBI Taxonomy" id="355243"/>
    <lineage>
        <taxon>Bacteria</taxon>
        <taxon>Pseudomonadati</taxon>
        <taxon>Pseudomonadota</taxon>
        <taxon>Gammaproteobacteria</taxon>
        <taxon>Oceanospirillales</taxon>
        <taxon>Oceanospirillaceae</taxon>
        <taxon>Amphritea</taxon>
    </lineage>
</organism>
<dbReference type="PANTHER" id="PTHR42815">
    <property type="entry name" value="FAD-BINDING, PUTATIVE (AFU_ORTHOLOGUE AFUA_6G07600)-RELATED"/>
    <property type="match status" value="1"/>
</dbReference>